<dbReference type="GO" id="GO:0008933">
    <property type="term" value="F:peptidoglycan lytic transglycosylase activity"/>
    <property type="evidence" value="ECO:0007669"/>
    <property type="project" value="InterPro"/>
</dbReference>
<dbReference type="PANTHER" id="PTHR37423">
    <property type="entry name" value="SOLUBLE LYTIC MUREIN TRANSGLYCOSYLASE-RELATED"/>
    <property type="match status" value="1"/>
</dbReference>
<dbReference type="InterPro" id="IPR023346">
    <property type="entry name" value="Lysozyme-like_dom_sf"/>
</dbReference>
<dbReference type="InterPro" id="IPR008258">
    <property type="entry name" value="Transglycosylase_SLT_dom_1"/>
</dbReference>
<dbReference type="AlphaFoldDB" id="A0A178MT65"/>
<comment type="similarity">
    <text evidence="1">Belongs to the transglycosylase Slt family.</text>
</comment>
<sequence>MKGRRASILALGLVLMVCKTPAFAASRDEVMQMVSDEAVRNRRVPVSIALAVAKVESNFSAGAVSAAGARGVMQITPRTAMGEFGVAPESLMNPLHNVRVGIAYLERLFDRYGQDWELALSHYNGGNLRSADGRFVIHAFTRGYVDRVISWARSYRGMELIASPRGADPDDQIGVEGRASEGYIQ</sequence>
<feature type="signal peptide" evidence="3">
    <location>
        <begin position="1"/>
        <end position="24"/>
    </location>
</feature>
<dbReference type="PROSITE" id="PS00922">
    <property type="entry name" value="TRANSGLYCOSYLASE"/>
    <property type="match status" value="1"/>
</dbReference>
<evidence type="ECO:0000256" key="3">
    <source>
        <dbReference type="SAM" id="SignalP"/>
    </source>
</evidence>
<evidence type="ECO:0000256" key="1">
    <source>
        <dbReference type="ARBA" id="ARBA00007734"/>
    </source>
</evidence>
<organism evidence="5 6">
    <name type="scientific">Magnetospirillum moscoviense</name>
    <dbReference type="NCBI Taxonomy" id="1437059"/>
    <lineage>
        <taxon>Bacteria</taxon>
        <taxon>Pseudomonadati</taxon>
        <taxon>Pseudomonadota</taxon>
        <taxon>Alphaproteobacteria</taxon>
        <taxon>Rhodospirillales</taxon>
        <taxon>Rhodospirillaceae</taxon>
        <taxon>Magnetospirillum</taxon>
    </lineage>
</organism>
<dbReference type="InterPro" id="IPR000189">
    <property type="entry name" value="Transglyc_AS"/>
</dbReference>
<keyword evidence="3" id="KW-0732">Signal</keyword>
<dbReference type="EMBL" id="LWQU01000130">
    <property type="protein sequence ID" value="OAN51525.1"/>
    <property type="molecule type" value="Genomic_DNA"/>
</dbReference>
<comment type="similarity">
    <text evidence="2">Belongs to the virb1 family.</text>
</comment>
<protein>
    <recommendedName>
        <fullName evidence="4">Transglycosylase SLT domain-containing protein</fullName>
    </recommendedName>
</protein>
<dbReference type="Gene3D" id="1.10.530.10">
    <property type="match status" value="1"/>
</dbReference>
<keyword evidence="6" id="KW-1185">Reference proteome</keyword>
<dbReference type="Proteomes" id="UP000078543">
    <property type="component" value="Unassembled WGS sequence"/>
</dbReference>
<gene>
    <name evidence="5" type="ORF">A6A05_01295</name>
</gene>
<evidence type="ECO:0000259" key="4">
    <source>
        <dbReference type="Pfam" id="PF01464"/>
    </source>
</evidence>
<dbReference type="Pfam" id="PF01464">
    <property type="entry name" value="SLT"/>
    <property type="match status" value="1"/>
</dbReference>
<dbReference type="GO" id="GO:0016020">
    <property type="term" value="C:membrane"/>
    <property type="evidence" value="ECO:0007669"/>
    <property type="project" value="InterPro"/>
</dbReference>
<evidence type="ECO:0000256" key="2">
    <source>
        <dbReference type="ARBA" id="ARBA00009387"/>
    </source>
</evidence>
<dbReference type="GO" id="GO:0000270">
    <property type="term" value="P:peptidoglycan metabolic process"/>
    <property type="evidence" value="ECO:0007669"/>
    <property type="project" value="InterPro"/>
</dbReference>
<proteinExistence type="inferred from homology"/>
<dbReference type="SUPFAM" id="SSF53955">
    <property type="entry name" value="Lysozyme-like"/>
    <property type="match status" value="1"/>
</dbReference>
<feature type="chain" id="PRO_5008092226" description="Transglycosylase SLT domain-containing protein" evidence="3">
    <location>
        <begin position="25"/>
        <end position="185"/>
    </location>
</feature>
<dbReference type="STRING" id="1437059.A6A05_01295"/>
<accession>A0A178MT65</accession>
<reference evidence="5 6" key="1">
    <citation type="submission" date="2016-04" db="EMBL/GenBank/DDBJ databases">
        <title>Draft genome sequence of freshwater magnetotactic bacteria Magnetospirillum marisnigri SP-1 and Magnetospirillum moscoviense BB-1.</title>
        <authorList>
            <person name="Koziaeva V."/>
            <person name="Dziuba M.V."/>
            <person name="Ivanov T.M."/>
            <person name="Kuznetsov B."/>
            <person name="Grouzdev D.S."/>
        </authorList>
    </citation>
    <scope>NUCLEOTIDE SEQUENCE [LARGE SCALE GENOMIC DNA]</scope>
    <source>
        <strain evidence="5 6">BB-1</strain>
    </source>
</reference>
<evidence type="ECO:0000313" key="6">
    <source>
        <dbReference type="Proteomes" id="UP000078543"/>
    </source>
</evidence>
<name>A0A178MT65_9PROT</name>
<comment type="caution">
    <text evidence="5">The sequence shown here is derived from an EMBL/GenBank/DDBJ whole genome shotgun (WGS) entry which is preliminary data.</text>
</comment>
<feature type="domain" description="Transglycosylase SLT" evidence="4">
    <location>
        <begin position="35"/>
        <end position="129"/>
    </location>
</feature>
<evidence type="ECO:0000313" key="5">
    <source>
        <dbReference type="EMBL" id="OAN51525.1"/>
    </source>
</evidence>
<dbReference type="PANTHER" id="PTHR37423:SF2">
    <property type="entry name" value="MEMBRANE-BOUND LYTIC MUREIN TRANSGLYCOSYLASE C"/>
    <property type="match status" value="1"/>
</dbReference>
<dbReference type="OrthoDB" id="9788661at2"/>